<proteinExistence type="predicted"/>
<accession>A0A4C1ZU29</accession>
<dbReference type="AlphaFoldDB" id="A0A4C1ZU29"/>
<keyword evidence="3" id="KW-1185">Reference proteome</keyword>
<feature type="region of interest" description="Disordered" evidence="1">
    <location>
        <begin position="46"/>
        <end position="73"/>
    </location>
</feature>
<comment type="caution">
    <text evidence="2">The sequence shown here is derived from an EMBL/GenBank/DDBJ whole genome shotgun (WGS) entry which is preliminary data.</text>
</comment>
<protein>
    <submittedName>
        <fullName evidence="2">Uncharacterized protein</fullName>
    </submittedName>
</protein>
<organism evidence="2 3">
    <name type="scientific">Eumeta variegata</name>
    <name type="common">Bagworm moth</name>
    <name type="synonym">Eumeta japonica</name>
    <dbReference type="NCBI Taxonomy" id="151549"/>
    <lineage>
        <taxon>Eukaryota</taxon>
        <taxon>Metazoa</taxon>
        <taxon>Ecdysozoa</taxon>
        <taxon>Arthropoda</taxon>
        <taxon>Hexapoda</taxon>
        <taxon>Insecta</taxon>
        <taxon>Pterygota</taxon>
        <taxon>Neoptera</taxon>
        <taxon>Endopterygota</taxon>
        <taxon>Lepidoptera</taxon>
        <taxon>Glossata</taxon>
        <taxon>Ditrysia</taxon>
        <taxon>Tineoidea</taxon>
        <taxon>Psychidae</taxon>
        <taxon>Oiketicinae</taxon>
        <taxon>Eumeta</taxon>
    </lineage>
</organism>
<sequence>MPEWKGRVPLTRSHCERITRWNKRASRTRAASAAAPGVWAVAPATSLTGPLSRRGPSPRAYGTSRPTRCRRTR</sequence>
<name>A0A4C1ZU29_EUMVA</name>
<dbReference type="Proteomes" id="UP000299102">
    <property type="component" value="Unassembled WGS sequence"/>
</dbReference>
<reference evidence="2 3" key="1">
    <citation type="journal article" date="2019" name="Commun. Biol.">
        <title>The bagworm genome reveals a unique fibroin gene that provides high tensile strength.</title>
        <authorList>
            <person name="Kono N."/>
            <person name="Nakamura H."/>
            <person name="Ohtoshi R."/>
            <person name="Tomita M."/>
            <person name="Numata K."/>
            <person name="Arakawa K."/>
        </authorList>
    </citation>
    <scope>NUCLEOTIDE SEQUENCE [LARGE SCALE GENOMIC DNA]</scope>
</reference>
<dbReference type="EMBL" id="BGZK01002149">
    <property type="protein sequence ID" value="GBP91188.1"/>
    <property type="molecule type" value="Genomic_DNA"/>
</dbReference>
<evidence type="ECO:0000313" key="3">
    <source>
        <dbReference type="Proteomes" id="UP000299102"/>
    </source>
</evidence>
<evidence type="ECO:0000313" key="2">
    <source>
        <dbReference type="EMBL" id="GBP91188.1"/>
    </source>
</evidence>
<evidence type="ECO:0000256" key="1">
    <source>
        <dbReference type="SAM" id="MobiDB-lite"/>
    </source>
</evidence>
<gene>
    <name evidence="2" type="ORF">EVAR_100153_1</name>
</gene>